<proteinExistence type="predicted"/>
<accession>A0ACA9LVL5</accession>
<evidence type="ECO:0000313" key="2">
    <source>
        <dbReference type="Proteomes" id="UP000789525"/>
    </source>
</evidence>
<organism evidence="1 2">
    <name type="scientific">Acaulospora colombiana</name>
    <dbReference type="NCBI Taxonomy" id="27376"/>
    <lineage>
        <taxon>Eukaryota</taxon>
        <taxon>Fungi</taxon>
        <taxon>Fungi incertae sedis</taxon>
        <taxon>Mucoromycota</taxon>
        <taxon>Glomeromycotina</taxon>
        <taxon>Glomeromycetes</taxon>
        <taxon>Diversisporales</taxon>
        <taxon>Acaulosporaceae</taxon>
        <taxon>Acaulospora</taxon>
    </lineage>
</organism>
<evidence type="ECO:0000313" key="1">
    <source>
        <dbReference type="EMBL" id="CAG8552237.1"/>
    </source>
</evidence>
<comment type="caution">
    <text evidence="1">The sequence shown here is derived from an EMBL/GenBank/DDBJ whole genome shotgun (WGS) entry which is preliminary data.</text>
</comment>
<name>A0ACA9LVL5_9GLOM</name>
<dbReference type="Proteomes" id="UP000789525">
    <property type="component" value="Unassembled WGS sequence"/>
</dbReference>
<keyword evidence="2" id="KW-1185">Reference proteome</keyword>
<protein>
    <submittedName>
        <fullName evidence="1">6044_t:CDS:1</fullName>
    </submittedName>
</protein>
<sequence>MSISSFASIRRTDVMRFVIQLCGKDLFIKIIPEMPSNIVNPESKSENIPGGYPTTPKPDQYEKDSTPILESRPPQDPNRPSSANNVKPTAENQSNNVQQGSNGSSIDMVKNEIPETRSPLPQNALESYSRDLNAVERPTSGNKENGVRNEVVRSNDSHKEISSASPFISKDSIPFDLNGDYNIKNEDDSTNDSTTTPIETSSESMTSRGESNEDYTMRYHTTPESSASRDRNTGNHTRGHHITPIKTSENLTSKDENTGNYAREYRMTTSPESLKNESPHYNTPTDTITNGSSSTDHKNNIVNVLYTMKEINPDEDANDVKKSDRSPPKTKTKDKINSKIGSLKSKISRLMKK</sequence>
<dbReference type="EMBL" id="CAJVPT010008474">
    <property type="protein sequence ID" value="CAG8552237.1"/>
    <property type="molecule type" value="Genomic_DNA"/>
</dbReference>
<gene>
    <name evidence="1" type="ORF">ACOLOM_LOCUS4899</name>
</gene>
<reference evidence="1" key="1">
    <citation type="submission" date="2021-06" db="EMBL/GenBank/DDBJ databases">
        <authorList>
            <person name="Kallberg Y."/>
            <person name="Tangrot J."/>
            <person name="Rosling A."/>
        </authorList>
    </citation>
    <scope>NUCLEOTIDE SEQUENCE</scope>
    <source>
        <strain evidence="1">CL356</strain>
    </source>
</reference>